<evidence type="ECO:0000313" key="7">
    <source>
        <dbReference type="Proteomes" id="UP000571554"/>
    </source>
</evidence>
<sequence length="308" mass="32374">MLHGIALRYFIEVARTGSLAAASQTLHVAVSAISRQIAKLEEDVGTPLFERMPRGMVLTESGERLAAHARRSLLEGDAVLAEIAASKALGRGIVRVGCTEGFTRSFLPGVLARHHAAVPHVHFMLRSGTPAQVEHWVASGEVDLGLSFSGGDPAKVSVEYSAEASVCALLDAAHPLAGHDALTLADLAAYPVALLEPGNTARQLIDACCARQGIELNAILTSNNSSALHAFAALAGAITLGSRLSLAGLVARADDFALVARPIDEPELRQRRLFVTTMRERRLSSAIESVLKALIEAIEASALGGDEG</sequence>
<evidence type="ECO:0000256" key="3">
    <source>
        <dbReference type="ARBA" id="ARBA00023125"/>
    </source>
</evidence>
<dbReference type="Gene3D" id="3.40.190.290">
    <property type="match status" value="1"/>
</dbReference>
<protein>
    <submittedName>
        <fullName evidence="6">DNA-binding transcriptional LysR family regulator</fullName>
    </submittedName>
</protein>
<evidence type="ECO:0000256" key="2">
    <source>
        <dbReference type="ARBA" id="ARBA00023015"/>
    </source>
</evidence>
<accession>A0A7W9TW59</accession>
<dbReference type="Pfam" id="PF03466">
    <property type="entry name" value="LysR_substrate"/>
    <property type="match status" value="1"/>
</dbReference>
<dbReference type="GO" id="GO:0003700">
    <property type="term" value="F:DNA-binding transcription factor activity"/>
    <property type="evidence" value="ECO:0007669"/>
    <property type="project" value="InterPro"/>
</dbReference>
<evidence type="ECO:0000256" key="1">
    <source>
        <dbReference type="ARBA" id="ARBA00009437"/>
    </source>
</evidence>
<dbReference type="PROSITE" id="PS50931">
    <property type="entry name" value="HTH_LYSR"/>
    <property type="match status" value="1"/>
</dbReference>
<dbReference type="GO" id="GO:0003677">
    <property type="term" value="F:DNA binding"/>
    <property type="evidence" value="ECO:0007669"/>
    <property type="project" value="UniProtKB-KW"/>
</dbReference>
<dbReference type="SUPFAM" id="SSF46785">
    <property type="entry name" value="Winged helix' DNA-binding domain"/>
    <property type="match status" value="1"/>
</dbReference>
<keyword evidence="4" id="KW-0804">Transcription</keyword>
<dbReference type="Proteomes" id="UP000571554">
    <property type="component" value="Unassembled WGS sequence"/>
</dbReference>
<dbReference type="RefSeq" id="WP_183723958.1">
    <property type="nucleotide sequence ID" value="NZ_JACHBW010000005.1"/>
</dbReference>
<feature type="domain" description="HTH lysR-type" evidence="5">
    <location>
        <begin position="7"/>
        <end position="59"/>
    </location>
</feature>
<gene>
    <name evidence="6" type="ORF">F4827_002083</name>
</gene>
<dbReference type="EMBL" id="JACHBW010000005">
    <property type="protein sequence ID" value="MBB6102234.1"/>
    <property type="molecule type" value="Genomic_DNA"/>
</dbReference>
<dbReference type="AlphaFoldDB" id="A0A7W9TW59"/>
<evidence type="ECO:0000313" key="6">
    <source>
        <dbReference type="EMBL" id="MBB6102234.1"/>
    </source>
</evidence>
<keyword evidence="7" id="KW-1185">Reference proteome</keyword>
<dbReference type="InterPro" id="IPR005119">
    <property type="entry name" value="LysR_subst-bd"/>
</dbReference>
<dbReference type="InterPro" id="IPR000847">
    <property type="entry name" value="LysR_HTH_N"/>
</dbReference>
<keyword evidence="2" id="KW-0805">Transcription regulation</keyword>
<dbReference type="PANTHER" id="PTHR30419:SF8">
    <property type="entry name" value="NITROGEN ASSIMILATION TRANSCRIPTIONAL ACTIVATOR-RELATED"/>
    <property type="match status" value="1"/>
</dbReference>
<dbReference type="InterPro" id="IPR036390">
    <property type="entry name" value="WH_DNA-bd_sf"/>
</dbReference>
<evidence type="ECO:0000256" key="4">
    <source>
        <dbReference type="ARBA" id="ARBA00023163"/>
    </source>
</evidence>
<dbReference type="InterPro" id="IPR036388">
    <property type="entry name" value="WH-like_DNA-bd_sf"/>
</dbReference>
<dbReference type="Pfam" id="PF00126">
    <property type="entry name" value="HTH_1"/>
    <property type="match status" value="1"/>
</dbReference>
<dbReference type="FunFam" id="1.10.10.10:FF:000001">
    <property type="entry name" value="LysR family transcriptional regulator"/>
    <property type="match status" value="1"/>
</dbReference>
<dbReference type="InterPro" id="IPR050950">
    <property type="entry name" value="HTH-type_LysR_regulators"/>
</dbReference>
<name>A0A7W9TW59_9BURK</name>
<proteinExistence type="inferred from homology"/>
<dbReference type="PANTHER" id="PTHR30419">
    <property type="entry name" value="HTH-TYPE TRANSCRIPTIONAL REGULATOR YBHD"/>
    <property type="match status" value="1"/>
</dbReference>
<comment type="similarity">
    <text evidence="1">Belongs to the LysR transcriptional regulatory family.</text>
</comment>
<organism evidence="6 7">
    <name type="scientific">Paraburkholderia bannensis</name>
    <dbReference type="NCBI Taxonomy" id="765414"/>
    <lineage>
        <taxon>Bacteria</taxon>
        <taxon>Pseudomonadati</taxon>
        <taxon>Pseudomonadota</taxon>
        <taxon>Betaproteobacteria</taxon>
        <taxon>Burkholderiales</taxon>
        <taxon>Burkholderiaceae</taxon>
        <taxon>Paraburkholderia</taxon>
    </lineage>
</organism>
<reference evidence="6 7" key="1">
    <citation type="submission" date="2020-08" db="EMBL/GenBank/DDBJ databases">
        <title>Above-ground endophytic microbial communities from plants in different locations in the United States.</title>
        <authorList>
            <person name="Frank C."/>
        </authorList>
    </citation>
    <scope>NUCLEOTIDE SEQUENCE [LARGE SCALE GENOMIC DNA]</scope>
    <source>
        <strain evidence="6 7">WP4_2_2</strain>
    </source>
</reference>
<dbReference type="PRINTS" id="PR00039">
    <property type="entry name" value="HTHLYSR"/>
</dbReference>
<dbReference type="SUPFAM" id="SSF53850">
    <property type="entry name" value="Periplasmic binding protein-like II"/>
    <property type="match status" value="1"/>
</dbReference>
<dbReference type="Gene3D" id="1.10.10.10">
    <property type="entry name" value="Winged helix-like DNA-binding domain superfamily/Winged helix DNA-binding domain"/>
    <property type="match status" value="1"/>
</dbReference>
<evidence type="ECO:0000259" key="5">
    <source>
        <dbReference type="PROSITE" id="PS50931"/>
    </source>
</evidence>
<dbReference type="GO" id="GO:0005829">
    <property type="term" value="C:cytosol"/>
    <property type="evidence" value="ECO:0007669"/>
    <property type="project" value="TreeGrafter"/>
</dbReference>
<comment type="caution">
    <text evidence="6">The sequence shown here is derived from an EMBL/GenBank/DDBJ whole genome shotgun (WGS) entry which is preliminary data.</text>
</comment>
<keyword evidence="3 6" id="KW-0238">DNA-binding</keyword>